<keyword evidence="3" id="KW-1185">Reference proteome</keyword>
<comment type="function">
    <text evidence="1">Inhibits all the catalytic activities of DNA gyrase by preventing its interaction with DNA. Acts by binding directly to the C-terminal domain of GyrB, which probably disrupts DNA binding by the gyrase.</text>
</comment>
<feature type="binding site" evidence="1">
    <location>
        <position position="22"/>
    </location>
    <ligand>
        <name>Zn(2+)</name>
        <dbReference type="ChEBI" id="CHEBI:29105"/>
    </ligand>
</feature>
<evidence type="ECO:0000256" key="1">
    <source>
        <dbReference type="HAMAP-Rule" id="MF_00649"/>
    </source>
</evidence>
<dbReference type="SUPFAM" id="SSF57716">
    <property type="entry name" value="Glucocorticoid receptor-like (DNA-binding domain)"/>
    <property type="match status" value="1"/>
</dbReference>
<comment type="cofactor">
    <cofactor evidence="1">
        <name>Zn(2+)</name>
        <dbReference type="ChEBI" id="CHEBI:29105"/>
    </cofactor>
    <text evidence="1">Binds 1 zinc ion.</text>
</comment>
<gene>
    <name evidence="1 2" type="primary">yacG</name>
    <name evidence="2" type="ORF">ACFOMD_16810</name>
</gene>
<name>A0ABV7XH03_9SPHN</name>
<protein>
    <recommendedName>
        <fullName evidence="1">DNA gyrase inhibitor YacG</fullName>
    </recommendedName>
</protein>
<keyword evidence="1" id="KW-0479">Metal-binding</keyword>
<reference evidence="3" key="1">
    <citation type="journal article" date="2019" name="Int. J. Syst. Evol. Microbiol.">
        <title>The Global Catalogue of Microorganisms (GCM) 10K type strain sequencing project: providing services to taxonomists for standard genome sequencing and annotation.</title>
        <authorList>
            <consortium name="The Broad Institute Genomics Platform"/>
            <consortium name="The Broad Institute Genome Sequencing Center for Infectious Disease"/>
            <person name="Wu L."/>
            <person name="Ma J."/>
        </authorList>
    </citation>
    <scope>NUCLEOTIDE SEQUENCE [LARGE SCALE GENOMIC DNA]</scope>
    <source>
        <strain evidence="3">KCTC 42644</strain>
    </source>
</reference>
<feature type="binding site" evidence="1">
    <location>
        <position position="10"/>
    </location>
    <ligand>
        <name>Zn(2+)</name>
        <dbReference type="ChEBI" id="CHEBI:29105"/>
    </ligand>
</feature>
<accession>A0ABV7XH03</accession>
<comment type="subunit">
    <text evidence="1">Interacts with GyrB.</text>
</comment>
<sequence>MSAPAKCPLCRKPASDAHAPFCSAGCQDRDLLNWLGEAYAVSGPPADEPESLLDKR</sequence>
<feature type="binding site" evidence="1">
    <location>
        <position position="26"/>
    </location>
    <ligand>
        <name>Zn(2+)</name>
        <dbReference type="ChEBI" id="CHEBI:29105"/>
    </ligand>
</feature>
<dbReference type="Pfam" id="PF03884">
    <property type="entry name" value="YacG"/>
    <property type="match status" value="1"/>
</dbReference>
<dbReference type="EMBL" id="JBHRXV010000012">
    <property type="protein sequence ID" value="MFC3714232.1"/>
    <property type="molecule type" value="Genomic_DNA"/>
</dbReference>
<dbReference type="Proteomes" id="UP001595615">
    <property type="component" value="Unassembled WGS sequence"/>
</dbReference>
<comment type="caution">
    <text evidence="2">The sequence shown here is derived from an EMBL/GenBank/DDBJ whole genome shotgun (WGS) entry which is preliminary data.</text>
</comment>
<feature type="binding site" evidence="1">
    <location>
        <position position="7"/>
    </location>
    <ligand>
        <name>Zn(2+)</name>
        <dbReference type="ChEBI" id="CHEBI:29105"/>
    </ligand>
</feature>
<keyword evidence="1" id="KW-0862">Zinc</keyword>
<comment type="similarity">
    <text evidence="1">Belongs to the DNA gyrase inhibitor YacG family.</text>
</comment>
<dbReference type="InterPro" id="IPR013088">
    <property type="entry name" value="Znf_NHR/GATA"/>
</dbReference>
<evidence type="ECO:0000313" key="2">
    <source>
        <dbReference type="EMBL" id="MFC3714232.1"/>
    </source>
</evidence>
<dbReference type="Gene3D" id="3.30.50.10">
    <property type="entry name" value="Erythroid Transcription Factor GATA-1, subunit A"/>
    <property type="match status" value="1"/>
</dbReference>
<dbReference type="HAMAP" id="MF_00649">
    <property type="entry name" value="DNA_gyrase_inhibitor_YacG"/>
    <property type="match status" value="1"/>
</dbReference>
<proteinExistence type="inferred from homology"/>
<dbReference type="RefSeq" id="WP_380863571.1">
    <property type="nucleotide sequence ID" value="NZ_JBHRXV010000012.1"/>
</dbReference>
<organism evidence="2 3">
    <name type="scientific">Sphingoaurantiacus capsulatus</name>
    <dbReference type="NCBI Taxonomy" id="1771310"/>
    <lineage>
        <taxon>Bacteria</taxon>
        <taxon>Pseudomonadati</taxon>
        <taxon>Pseudomonadota</taxon>
        <taxon>Alphaproteobacteria</taxon>
        <taxon>Sphingomonadales</taxon>
        <taxon>Sphingosinicellaceae</taxon>
        <taxon>Sphingoaurantiacus</taxon>
    </lineage>
</organism>
<dbReference type="InterPro" id="IPR005584">
    <property type="entry name" value="DNA_gyrase_inhibitor_YacG"/>
</dbReference>
<evidence type="ECO:0000313" key="3">
    <source>
        <dbReference type="Proteomes" id="UP001595615"/>
    </source>
</evidence>